<dbReference type="CDD" id="cd02510">
    <property type="entry name" value="pp-GalNAc-T"/>
    <property type="match status" value="1"/>
</dbReference>
<evidence type="ECO:0000313" key="15">
    <source>
        <dbReference type="EMBL" id="KAK0052061.1"/>
    </source>
</evidence>
<protein>
    <recommendedName>
        <fullName evidence="13">Polypeptide N-acetylgalactosaminyltransferase</fullName>
        <ecNumber evidence="13">2.4.1.-</ecNumber>
    </recommendedName>
    <alternativeName>
        <fullName evidence="13">Protein-UDP acetylgalactosaminyltransferase</fullName>
    </alternativeName>
</protein>
<dbReference type="SUPFAM" id="SSF53448">
    <property type="entry name" value="Nucleotide-diphospho-sugar transferases"/>
    <property type="match status" value="1"/>
</dbReference>
<evidence type="ECO:0000256" key="3">
    <source>
        <dbReference type="ARBA" id="ARBA00005680"/>
    </source>
</evidence>
<keyword evidence="4 13" id="KW-0812">Transmembrane</keyword>
<keyword evidence="9 13" id="KW-0472">Membrane</keyword>
<evidence type="ECO:0000256" key="2">
    <source>
        <dbReference type="ARBA" id="ARBA00004323"/>
    </source>
</evidence>
<dbReference type="InterPro" id="IPR029044">
    <property type="entry name" value="Nucleotide-diphossugar_trans"/>
</dbReference>
<dbReference type="SUPFAM" id="SSF50370">
    <property type="entry name" value="Ricin B-like lectins"/>
    <property type="match status" value="1"/>
</dbReference>
<dbReference type="GO" id="GO:0004653">
    <property type="term" value="F:polypeptide N-acetylgalactosaminyltransferase activity"/>
    <property type="evidence" value="ECO:0007669"/>
    <property type="project" value="TreeGrafter"/>
</dbReference>
<comment type="caution">
    <text evidence="15">The sequence shown here is derived from an EMBL/GenBank/DDBJ whole genome shotgun (WGS) entry which is preliminary data.</text>
</comment>
<dbReference type="GO" id="GO:0006493">
    <property type="term" value="P:protein O-linked glycosylation"/>
    <property type="evidence" value="ECO:0007669"/>
    <property type="project" value="TreeGrafter"/>
</dbReference>
<keyword evidence="7 13" id="KW-1133">Transmembrane helix</keyword>
<evidence type="ECO:0000256" key="4">
    <source>
        <dbReference type="ARBA" id="ARBA00022692"/>
    </source>
</evidence>
<proteinExistence type="inferred from homology"/>
<comment type="cofactor">
    <cofactor evidence="1 13">
        <name>Mn(2+)</name>
        <dbReference type="ChEBI" id="CHEBI:29035"/>
    </cofactor>
</comment>
<dbReference type="Gene3D" id="3.90.550.10">
    <property type="entry name" value="Spore Coat Polysaccharide Biosynthesis Protein SpsA, Chain A"/>
    <property type="match status" value="1"/>
</dbReference>
<dbReference type="GO" id="GO:0000139">
    <property type="term" value="C:Golgi membrane"/>
    <property type="evidence" value="ECO:0007669"/>
    <property type="project" value="UniProtKB-SubCell"/>
</dbReference>
<reference evidence="15" key="2">
    <citation type="submission" date="2023-04" db="EMBL/GenBank/DDBJ databases">
        <authorList>
            <person name="Bu L."/>
            <person name="Lu L."/>
            <person name="Laidemitt M.R."/>
            <person name="Zhang S.M."/>
            <person name="Mutuku M."/>
            <person name="Mkoji G."/>
            <person name="Steinauer M."/>
            <person name="Loker E.S."/>
        </authorList>
    </citation>
    <scope>NUCLEOTIDE SEQUENCE</scope>
    <source>
        <strain evidence="15">KasaAsao</strain>
        <tissue evidence="15">Whole Snail</tissue>
    </source>
</reference>
<keyword evidence="12 13" id="KW-0464">Manganese</keyword>
<keyword evidence="11" id="KW-0325">Glycoprotein</keyword>
<gene>
    <name evidence="15" type="ORF">Bpfe_018608</name>
</gene>
<evidence type="ECO:0000256" key="12">
    <source>
        <dbReference type="ARBA" id="ARBA00023211"/>
    </source>
</evidence>
<evidence type="ECO:0000256" key="11">
    <source>
        <dbReference type="ARBA" id="ARBA00023180"/>
    </source>
</evidence>
<evidence type="ECO:0000256" key="5">
    <source>
        <dbReference type="ARBA" id="ARBA00022734"/>
    </source>
</evidence>
<name>A0AAD8BCT0_BIOPF</name>
<dbReference type="Pfam" id="PF00535">
    <property type="entry name" value="Glycos_transf_2"/>
    <property type="match status" value="1"/>
</dbReference>
<comment type="subcellular location">
    <subcellularLocation>
        <location evidence="2 13">Golgi apparatus membrane</location>
        <topology evidence="2 13">Single-pass type II membrane protein</topology>
    </subcellularLocation>
</comment>
<sequence length="691" mass="78624">MALFGVLSHKLCRTNRVRLVIFAVPTVWLMTMMWTFYWAQGLQNMKLQDRQEQITTISPETTAAKMDAAPLNDKVVEQIAPDADARFGGIPSDEKSFNGQEKNQKFIQDIVADNYGAENLIETVDDRGRALNQDTNDIRPEDKNELLADDRDPDIGNFADHGQILDHYEVTSGNAIIKKAIKPGVRFDPPKLGEGGRAVKIVPTELDENERAKFDEGWKNHEYNEYVSQQISTQREIPDLRNRKCKEKQHSESLPKASIIICFYNEAWSVLLRTIHSVLTRSPSHLVAEVILVDDYSDMALMKKPLEEYVSRIAKLRLIRMTKRSGLVRARLAGVSEATGPVLLFLDSHVECAEGWLEPLLEVIADHPKAAVTPEIDVIDDKTFAIQASVGNIGVLEFKSFSFDWTPITPRLRRLRNSIADPVMSPTMAGGLFAIRKDFFIDMGTYDVGLELWGGENIELSLKLWLCGGGILIHPCSRVAHIFRESSPYLKGDKSNVLVKNSARVAQVWADEYRNFFFKEPYDEEKYGSVAERQELRAKLNCHTFGWYLDHVYPEMYIKGSGKYLGLIQSKSGKCIHRPSSEPDSPLTLSDCRKALPWEFTRMNEIRSSTLCFDRHQQEQFLISQACTLDNSTQSFQYVKNELIYHPVTKSCLTESSDGFYITFQPCTLANNQLWKWPNNLNYISTVKDSR</sequence>
<dbReference type="Pfam" id="PF00652">
    <property type="entry name" value="Ricin_B_lectin"/>
    <property type="match status" value="1"/>
</dbReference>
<keyword evidence="8 13" id="KW-0333">Golgi apparatus</keyword>
<dbReference type="PROSITE" id="PS50231">
    <property type="entry name" value="RICIN_B_LECTIN"/>
    <property type="match status" value="1"/>
</dbReference>
<accession>A0AAD8BCT0</accession>
<evidence type="ECO:0000256" key="8">
    <source>
        <dbReference type="ARBA" id="ARBA00023034"/>
    </source>
</evidence>
<dbReference type="GO" id="GO:0030246">
    <property type="term" value="F:carbohydrate binding"/>
    <property type="evidence" value="ECO:0007669"/>
    <property type="project" value="UniProtKB-KW"/>
</dbReference>
<dbReference type="PANTHER" id="PTHR11675:SF126">
    <property type="entry name" value="RICIN B LECTIN DOMAIN-CONTAINING PROTEIN"/>
    <property type="match status" value="1"/>
</dbReference>
<reference evidence="15" key="1">
    <citation type="journal article" date="2023" name="PLoS Negl. Trop. Dis.">
        <title>A genome sequence for Biomphalaria pfeifferi, the major vector snail for the human-infecting parasite Schistosoma mansoni.</title>
        <authorList>
            <person name="Bu L."/>
            <person name="Lu L."/>
            <person name="Laidemitt M.R."/>
            <person name="Zhang S.M."/>
            <person name="Mutuku M."/>
            <person name="Mkoji G."/>
            <person name="Steinauer M."/>
            <person name="Loker E.S."/>
        </authorList>
    </citation>
    <scope>NUCLEOTIDE SEQUENCE</scope>
    <source>
        <strain evidence="15">KasaAsao</strain>
    </source>
</reference>
<evidence type="ECO:0000313" key="16">
    <source>
        <dbReference type="Proteomes" id="UP001233172"/>
    </source>
</evidence>
<dbReference type="EC" id="2.4.1.-" evidence="13"/>
<comment type="similarity">
    <text evidence="3 13">Belongs to the glycosyltransferase 2 family. GalNAc-T subfamily.</text>
</comment>
<keyword evidence="5 13" id="KW-0430">Lectin</keyword>
<keyword evidence="10 13" id="KW-1015">Disulfide bond</keyword>
<dbReference type="InterPro" id="IPR045885">
    <property type="entry name" value="GalNAc-T"/>
</dbReference>
<keyword evidence="13" id="KW-0328">Glycosyltransferase</keyword>
<comment type="pathway">
    <text evidence="13">Protein modification; protein glycosylation.</text>
</comment>
<dbReference type="AlphaFoldDB" id="A0AAD8BCT0"/>
<dbReference type="InterPro" id="IPR001173">
    <property type="entry name" value="Glyco_trans_2-like"/>
</dbReference>
<keyword evidence="6" id="KW-0735">Signal-anchor</keyword>
<evidence type="ECO:0000256" key="1">
    <source>
        <dbReference type="ARBA" id="ARBA00001936"/>
    </source>
</evidence>
<dbReference type="InterPro" id="IPR035992">
    <property type="entry name" value="Ricin_B-like_lectins"/>
</dbReference>
<evidence type="ECO:0000256" key="7">
    <source>
        <dbReference type="ARBA" id="ARBA00022989"/>
    </source>
</evidence>
<dbReference type="Proteomes" id="UP001233172">
    <property type="component" value="Unassembled WGS sequence"/>
</dbReference>
<dbReference type="FunFam" id="3.90.550.10:FF:000053">
    <property type="entry name" value="Polypeptide N-acetylgalactosaminyltransferase"/>
    <property type="match status" value="1"/>
</dbReference>
<keyword evidence="16" id="KW-1185">Reference proteome</keyword>
<dbReference type="InterPro" id="IPR000772">
    <property type="entry name" value="Ricin_B_lectin"/>
</dbReference>
<dbReference type="Gene3D" id="2.80.10.50">
    <property type="match status" value="1"/>
</dbReference>
<feature type="transmembrane region" description="Helical" evidence="13">
    <location>
        <begin position="19"/>
        <end position="39"/>
    </location>
</feature>
<evidence type="ECO:0000256" key="9">
    <source>
        <dbReference type="ARBA" id="ARBA00023136"/>
    </source>
</evidence>
<evidence type="ECO:0000256" key="6">
    <source>
        <dbReference type="ARBA" id="ARBA00022968"/>
    </source>
</evidence>
<evidence type="ECO:0000256" key="13">
    <source>
        <dbReference type="RuleBase" id="RU361242"/>
    </source>
</evidence>
<organism evidence="15 16">
    <name type="scientific">Biomphalaria pfeifferi</name>
    <name type="common">Bloodfluke planorb</name>
    <name type="synonym">Freshwater snail</name>
    <dbReference type="NCBI Taxonomy" id="112525"/>
    <lineage>
        <taxon>Eukaryota</taxon>
        <taxon>Metazoa</taxon>
        <taxon>Spiralia</taxon>
        <taxon>Lophotrochozoa</taxon>
        <taxon>Mollusca</taxon>
        <taxon>Gastropoda</taxon>
        <taxon>Heterobranchia</taxon>
        <taxon>Euthyneura</taxon>
        <taxon>Panpulmonata</taxon>
        <taxon>Hygrophila</taxon>
        <taxon>Lymnaeoidea</taxon>
        <taxon>Planorbidae</taxon>
        <taxon>Biomphalaria</taxon>
    </lineage>
</organism>
<feature type="domain" description="Ricin B lectin" evidence="14">
    <location>
        <begin position="563"/>
        <end position="678"/>
    </location>
</feature>
<evidence type="ECO:0000259" key="14">
    <source>
        <dbReference type="SMART" id="SM00458"/>
    </source>
</evidence>
<dbReference type="SMART" id="SM00458">
    <property type="entry name" value="RICIN"/>
    <property type="match status" value="1"/>
</dbReference>
<dbReference type="PANTHER" id="PTHR11675">
    <property type="entry name" value="N-ACETYLGALACTOSAMINYLTRANSFERASE"/>
    <property type="match status" value="1"/>
</dbReference>
<keyword evidence="13" id="KW-0808">Transferase</keyword>
<evidence type="ECO:0000256" key="10">
    <source>
        <dbReference type="ARBA" id="ARBA00023157"/>
    </source>
</evidence>
<dbReference type="EMBL" id="JASAOG010000098">
    <property type="protein sequence ID" value="KAK0052061.1"/>
    <property type="molecule type" value="Genomic_DNA"/>
</dbReference>